<evidence type="ECO:0000313" key="1">
    <source>
        <dbReference type="EMBL" id="KAF6099760.1"/>
    </source>
</evidence>
<sequence>MVMGVGLGLSTEHSFPGLWAYALSKAISTPTDLGAPSSQAYRGAQGLPHHLGSAARLGREEAGAASSGEFLKQCLFFYFFFLRNSSYSSLLLHTEAWPFTEPYSPMSLGTIRIRAHHSSTLNSPHLASTDSMGVHRPCVFAT</sequence>
<name>A0A834DXD6_9CHIR</name>
<reference evidence="1 2" key="1">
    <citation type="journal article" date="2020" name="Nature">
        <title>Six reference-quality genomes reveal evolution of bat adaptations.</title>
        <authorList>
            <person name="Jebb D."/>
            <person name="Huang Z."/>
            <person name="Pippel M."/>
            <person name="Hughes G.M."/>
            <person name="Lavrichenko K."/>
            <person name="Devanna P."/>
            <person name="Winkler S."/>
            <person name="Jermiin L.S."/>
            <person name="Skirmuntt E.C."/>
            <person name="Katzourakis A."/>
            <person name="Burkitt-Gray L."/>
            <person name="Ray D.A."/>
            <person name="Sullivan K.A.M."/>
            <person name="Roscito J.G."/>
            <person name="Kirilenko B.M."/>
            <person name="Davalos L.M."/>
            <person name="Corthals A.P."/>
            <person name="Power M.L."/>
            <person name="Jones G."/>
            <person name="Ransome R.D."/>
            <person name="Dechmann D.K.N."/>
            <person name="Locatelli A.G."/>
            <person name="Puechmaille S.J."/>
            <person name="Fedrigo O."/>
            <person name="Jarvis E.D."/>
            <person name="Hiller M."/>
            <person name="Vernes S.C."/>
            <person name="Myers E.W."/>
            <person name="Teeling E.C."/>
        </authorList>
    </citation>
    <scope>NUCLEOTIDE SEQUENCE [LARGE SCALE GENOMIC DNA]</scope>
    <source>
        <strain evidence="1">Bat1K_MPI-CBG_1</strain>
    </source>
</reference>
<gene>
    <name evidence="1" type="ORF">HJG60_011498</name>
</gene>
<dbReference type="AlphaFoldDB" id="A0A834DXD6"/>
<comment type="caution">
    <text evidence="1">The sequence shown here is derived from an EMBL/GenBank/DDBJ whole genome shotgun (WGS) entry which is preliminary data.</text>
</comment>
<organism evidence="1 2">
    <name type="scientific">Phyllostomus discolor</name>
    <name type="common">pale spear-nosed bat</name>
    <dbReference type="NCBI Taxonomy" id="89673"/>
    <lineage>
        <taxon>Eukaryota</taxon>
        <taxon>Metazoa</taxon>
        <taxon>Chordata</taxon>
        <taxon>Craniata</taxon>
        <taxon>Vertebrata</taxon>
        <taxon>Euteleostomi</taxon>
        <taxon>Mammalia</taxon>
        <taxon>Eutheria</taxon>
        <taxon>Laurasiatheria</taxon>
        <taxon>Chiroptera</taxon>
        <taxon>Yangochiroptera</taxon>
        <taxon>Phyllostomidae</taxon>
        <taxon>Phyllostominae</taxon>
        <taxon>Phyllostomus</taxon>
    </lineage>
</organism>
<protein>
    <submittedName>
        <fullName evidence="1">Uncharacterized protein</fullName>
    </submittedName>
</protein>
<evidence type="ECO:0000313" key="2">
    <source>
        <dbReference type="Proteomes" id="UP000664940"/>
    </source>
</evidence>
<dbReference type="EMBL" id="JABVXQ010000007">
    <property type="protein sequence ID" value="KAF6099760.1"/>
    <property type="molecule type" value="Genomic_DNA"/>
</dbReference>
<proteinExistence type="predicted"/>
<accession>A0A834DXD6</accession>
<dbReference type="Proteomes" id="UP000664940">
    <property type="component" value="Unassembled WGS sequence"/>
</dbReference>